<dbReference type="EMBL" id="JBHTCO010000007">
    <property type="protein sequence ID" value="MFC7392988.1"/>
    <property type="molecule type" value="Genomic_DNA"/>
</dbReference>
<evidence type="ECO:0000256" key="6">
    <source>
        <dbReference type="ARBA" id="ARBA00022741"/>
    </source>
</evidence>
<feature type="domain" description="Carbohydrate kinase PfkB" evidence="13">
    <location>
        <begin position="4"/>
        <end position="284"/>
    </location>
</feature>
<evidence type="ECO:0000256" key="2">
    <source>
        <dbReference type="ARBA" id="ARBA00012035"/>
    </source>
</evidence>
<keyword evidence="9 12" id="KW-0460">Magnesium</keyword>
<dbReference type="RefSeq" id="WP_380965423.1">
    <property type="nucleotide sequence ID" value="NZ_JBHTCO010000007.1"/>
</dbReference>
<keyword evidence="11 12" id="KW-0119">Carbohydrate metabolism</keyword>
<feature type="binding site" evidence="12">
    <location>
        <begin position="210"/>
        <end position="215"/>
    </location>
    <ligand>
        <name>ATP</name>
        <dbReference type="ChEBI" id="CHEBI:30616"/>
    </ligand>
</feature>
<comment type="activity regulation">
    <text evidence="12">Activated by a monovalent cation that binds near, but not in, the active site. The most likely occupant of the site in vivo is potassium. Ion binding induces a conformational change that may alter substrate affinity.</text>
</comment>
<feature type="binding site" evidence="12">
    <location>
        <begin position="241"/>
        <end position="242"/>
    </location>
    <ligand>
        <name>ATP</name>
        <dbReference type="ChEBI" id="CHEBI:30616"/>
    </ligand>
</feature>
<dbReference type="PRINTS" id="PR00990">
    <property type="entry name" value="RIBOKINASE"/>
</dbReference>
<feature type="binding site" evidence="12">
    <location>
        <position position="242"/>
    </location>
    <ligand>
        <name>substrate</name>
    </ligand>
</feature>
<dbReference type="InterPro" id="IPR011877">
    <property type="entry name" value="Ribokinase"/>
</dbReference>
<dbReference type="EC" id="2.7.1.15" evidence="2 12"/>
<evidence type="ECO:0000256" key="11">
    <source>
        <dbReference type="ARBA" id="ARBA00023277"/>
    </source>
</evidence>
<dbReference type="PANTHER" id="PTHR10584:SF166">
    <property type="entry name" value="RIBOKINASE"/>
    <property type="match status" value="1"/>
</dbReference>
<evidence type="ECO:0000256" key="5">
    <source>
        <dbReference type="ARBA" id="ARBA00022723"/>
    </source>
</evidence>
<comment type="cofactor">
    <cofactor evidence="12">
        <name>Mg(2+)</name>
        <dbReference type="ChEBI" id="CHEBI:18420"/>
    </cofactor>
    <text evidence="12">Requires a divalent cation, most likely magnesium in vivo, as an electrophilic catalyst to aid phosphoryl group transfer. It is the chelate of the metal and the nucleotide that is the actual substrate.</text>
</comment>
<evidence type="ECO:0000256" key="8">
    <source>
        <dbReference type="ARBA" id="ARBA00022840"/>
    </source>
</evidence>
<gene>
    <name evidence="12 14" type="primary">rbsK</name>
    <name evidence="14" type="ORF">ACFQRG_08330</name>
</gene>
<comment type="function">
    <text evidence="12">Catalyzes the phosphorylation of ribose at O-5 in a reaction requiring ATP and magnesium. The resulting D-ribose-5-phosphate can then be used either for sythesis of nucleotides, histidine, and tryptophan, or as a component of the pentose phosphate pathway.</text>
</comment>
<protein>
    <recommendedName>
        <fullName evidence="3 12">Ribokinase</fullName>
        <shortName evidence="12">RK</shortName>
        <ecNumber evidence="2 12">2.7.1.15</ecNumber>
    </recommendedName>
</protein>
<organism evidence="14 15">
    <name type="scientific">Scopulibacillus cellulosilyticus</name>
    <dbReference type="NCBI Taxonomy" id="2665665"/>
    <lineage>
        <taxon>Bacteria</taxon>
        <taxon>Bacillati</taxon>
        <taxon>Bacillota</taxon>
        <taxon>Bacilli</taxon>
        <taxon>Bacillales</taxon>
        <taxon>Sporolactobacillaceae</taxon>
        <taxon>Scopulibacillus</taxon>
    </lineage>
</organism>
<comment type="similarity">
    <text evidence="1">Belongs to the carbohydrate kinase pfkB family.</text>
</comment>
<feature type="binding site" evidence="12">
    <location>
        <position position="275"/>
    </location>
    <ligand>
        <name>K(+)</name>
        <dbReference type="ChEBI" id="CHEBI:29103"/>
    </ligand>
</feature>
<dbReference type="Gene3D" id="3.40.1190.20">
    <property type="match status" value="1"/>
</dbReference>
<comment type="caution">
    <text evidence="12">Lacks conserved residue(s) required for the propagation of feature annotation.</text>
</comment>
<dbReference type="InterPro" id="IPR002139">
    <property type="entry name" value="Ribo/fructo_kinase"/>
</dbReference>
<dbReference type="Proteomes" id="UP001596505">
    <property type="component" value="Unassembled WGS sequence"/>
</dbReference>
<evidence type="ECO:0000313" key="15">
    <source>
        <dbReference type="Proteomes" id="UP001596505"/>
    </source>
</evidence>
<feature type="binding site" evidence="12">
    <location>
        <position position="277"/>
    </location>
    <ligand>
        <name>K(+)</name>
        <dbReference type="ChEBI" id="CHEBI:29103"/>
    </ligand>
</feature>
<reference evidence="15" key="1">
    <citation type="journal article" date="2019" name="Int. J. Syst. Evol. Microbiol.">
        <title>The Global Catalogue of Microorganisms (GCM) 10K type strain sequencing project: providing services to taxonomists for standard genome sequencing and annotation.</title>
        <authorList>
            <consortium name="The Broad Institute Genomics Platform"/>
            <consortium name="The Broad Institute Genome Sequencing Center for Infectious Disease"/>
            <person name="Wu L."/>
            <person name="Ma J."/>
        </authorList>
    </citation>
    <scope>NUCLEOTIDE SEQUENCE [LARGE SCALE GENOMIC DNA]</scope>
    <source>
        <strain evidence="15">CGMCC 1.16305</strain>
    </source>
</reference>
<feature type="binding site" evidence="12">
    <location>
        <position position="266"/>
    </location>
    <ligand>
        <name>ATP</name>
        <dbReference type="ChEBI" id="CHEBI:30616"/>
    </ligand>
</feature>
<evidence type="ECO:0000256" key="4">
    <source>
        <dbReference type="ARBA" id="ARBA00022679"/>
    </source>
</evidence>
<dbReference type="PANTHER" id="PTHR10584">
    <property type="entry name" value="SUGAR KINASE"/>
    <property type="match status" value="1"/>
</dbReference>
<dbReference type="InterPro" id="IPR002173">
    <property type="entry name" value="Carboh/pur_kinase_PfkB_CS"/>
</dbReference>
<comment type="similarity">
    <text evidence="12">Belongs to the carbohydrate kinase PfkB family. Ribokinase subfamily.</text>
</comment>
<feature type="binding site" evidence="12">
    <location>
        <begin position="13"/>
        <end position="15"/>
    </location>
    <ligand>
        <name>substrate</name>
    </ligand>
</feature>
<dbReference type="HAMAP" id="MF_01987">
    <property type="entry name" value="Ribokinase"/>
    <property type="match status" value="1"/>
</dbReference>
<feature type="binding site" evidence="12">
    <location>
        <position position="185"/>
    </location>
    <ligand>
        <name>ATP</name>
        <dbReference type="ChEBI" id="CHEBI:30616"/>
    </ligand>
</feature>
<keyword evidence="12" id="KW-0963">Cytoplasm</keyword>
<keyword evidence="7 12" id="KW-0418">Kinase</keyword>
<evidence type="ECO:0000313" key="14">
    <source>
        <dbReference type="EMBL" id="MFC7392988.1"/>
    </source>
</evidence>
<evidence type="ECO:0000256" key="10">
    <source>
        <dbReference type="ARBA" id="ARBA00022958"/>
    </source>
</evidence>
<evidence type="ECO:0000256" key="3">
    <source>
        <dbReference type="ARBA" id="ARBA00016943"/>
    </source>
</evidence>
<evidence type="ECO:0000256" key="7">
    <source>
        <dbReference type="ARBA" id="ARBA00022777"/>
    </source>
</evidence>
<evidence type="ECO:0000256" key="9">
    <source>
        <dbReference type="ARBA" id="ARBA00022842"/>
    </source>
</evidence>
<comment type="subunit">
    <text evidence="12">Homodimer.</text>
</comment>
<dbReference type="CDD" id="cd01174">
    <property type="entry name" value="ribokinase"/>
    <property type="match status" value="1"/>
</dbReference>
<dbReference type="PROSITE" id="PS00584">
    <property type="entry name" value="PFKB_KINASES_2"/>
    <property type="match status" value="1"/>
</dbReference>
<dbReference type="NCBIfam" id="TIGR02152">
    <property type="entry name" value="D_ribokin_bact"/>
    <property type="match status" value="1"/>
</dbReference>
<keyword evidence="5 12" id="KW-0479">Metal-binding</keyword>
<name>A0ABW2PUA5_9BACL</name>
<feature type="binding site" evidence="12">
    <location>
        <begin position="41"/>
        <end position="45"/>
    </location>
    <ligand>
        <name>substrate</name>
    </ligand>
</feature>
<feature type="binding site" evidence="12">
    <location>
        <position position="238"/>
    </location>
    <ligand>
        <name>K(+)</name>
        <dbReference type="ChEBI" id="CHEBI:29103"/>
    </ligand>
</feature>
<dbReference type="SUPFAM" id="SSF53613">
    <property type="entry name" value="Ribokinase-like"/>
    <property type="match status" value="1"/>
</dbReference>
<accession>A0ABW2PUA5</accession>
<evidence type="ECO:0000256" key="1">
    <source>
        <dbReference type="ARBA" id="ARBA00005380"/>
    </source>
</evidence>
<keyword evidence="10 12" id="KW-0630">Potassium</keyword>
<dbReference type="GO" id="GO:0004747">
    <property type="term" value="F:ribokinase activity"/>
    <property type="evidence" value="ECO:0007669"/>
    <property type="project" value="UniProtKB-EC"/>
</dbReference>
<keyword evidence="8 12" id="KW-0067">ATP-binding</keyword>
<feature type="binding site" evidence="12">
    <location>
        <position position="272"/>
    </location>
    <ligand>
        <name>K(+)</name>
        <dbReference type="ChEBI" id="CHEBI:29103"/>
    </ligand>
</feature>
<proteinExistence type="inferred from homology"/>
<feature type="binding site" evidence="12">
    <location>
        <position position="141"/>
    </location>
    <ligand>
        <name>substrate</name>
    </ligand>
</feature>
<comment type="catalytic activity">
    <reaction evidence="12">
        <text>D-ribose + ATP = D-ribose 5-phosphate + ADP + H(+)</text>
        <dbReference type="Rhea" id="RHEA:13697"/>
        <dbReference type="ChEBI" id="CHEBI:15378"/>
        <dbReference type="ChEBI" id="CHEBI:30616"/>
        <dbReference type="ChEBI" id="CHEBI:47013"/>
        <dbReference type="ChEBI" id="CHEBI:78346"/>
        <dbReference type="ChEBI" id="CHEBI:456216"/>
        <dbReference type="EC" id="2.7.1.15"/>
    </reaction>
</comment>
<evidence type="ECO:0000256" key="12">
    <source>
        <dbReference type="HAMAP-Rule" id="MF_01987"/>
    </source>
</evidence>
<sequence length="295" mass="31201">MPQPKITVIGSINMDLVTESDRRPEAGETILGDRFSMIPGGKGANQAVSAARLGGSVTMIGCVGDDVFGRELTDNLKKEGINTNKIKTLSDKETGIAAITLAEGDNSIIVVPGANYAITEASIQEYEETIAASDAVLLQLEIPMPTVIKAAEVAHHHGVKVILNPAPIQQLPDELIDYADVITPNEHEYEQLMKDYSGDPEALKKKLVVTKGGEGTVFFENGEEVHVPGYKVDVIDTTGAGDSFNGALAVQLAKGESLKASCRYANAVGALAVTKLGAQSGMPTDEEVNKLLNQS</sequence>
<comment type="pathway">
    <text evidence="12">Carbohydrate metabolism; D-ribose degradation; D-ribose 5-phosphate from beta-D-ribopyranose: step 2/2.</text>
</comment>
<keyword evidence="4 12" id="KW-0808">Transferase</keyword>
<keyword evidence="6 12" id="KW-0547">Nucleotide-binding</keyword>
<dbReference type="InterPro" id="IPR029056">
    <property type="entry name" value="Ribokinase-like"/>
</dbReference>
<dbReference type="Pfam" id="PF00294">
    <property type="entry name" value="PfkB"/>
    <property type="match status" value="1"/>
</dbReference>
<keyword evidence="15" id="KW-1185">Reference proteome</keyword>
<evidence type="ECO:0000259" key="13">
    <source>
        <dbReference type="Pfam" id="PF00294"/>
    </source>
</evidence>
<dbReference type="InterPro" id="IPR011611">
    <property type="entry name" value="PfkB_dom"/>
</dbReference>
<comment type="caution">
    <text evidence="14">The sequence shown here is derived from an EMBL/GenBank/DDBJ whole genome shotgun (WGS) entry which is preliminary data.</text>
</comment>
<feature type="binding site" evidence="12">
    <location>
        <position position="236"/>
    </location>
    <ligand>
        <name>K(+)</name>
        <dbReference type="ChEBI" id="CHEBI:29103"/>
    </ligand>
</feature>
<feature type="active site" description="Proton acceptor" evidence="12">
    <location>
        <position position="242"/>
    </location>
</feature>
<comment type="subcellular location">
    <subcellularLocation>
        <location evidence="12">Cytoplasm</location>
    </subcellularLocation>
</comment>